<feature type="non-terminal residue" evidence="7">
    <location>
        <position position="1"/>
    </location>
</feature>
<evidence type="ECO:0000313" key="7">
    <source>
        <dbReference type="EMBL" id="SVC90655.1"/>
    </source>
</evidence>
<feature type="domain" description="Tyr recombinase" evidence="5">
    <location>
        <begin position="91"/>
        <end position="277"/>
    </location>
</feature>
<evidence type="ECO:0000259" key="6">
    <source>
        <dbReference type="PROSITE" id="PS51900"/>
    </source>
</evidence>
<evidence type="ECO:0000256" key="3">
    <source>
        <dbReference type="ARBA" id="ARBA00023172"/>
    </source>
</evidence>
<keyword evidence="2" id="KW-0238">DNA-binding</keyword>
<protein>
    <recommendedName>
        <fullName evidence="8">Tyr recombinase domain-containing protein</fullName>
    </recommendedName>
</protein>
<dbReference type="SUPFAM" id="SSF56349">
    <property type="entry name" value="DNA breaking-rejoining enzymes"/>
    <property type="match status" value="1"/>
</dbReference>
<dbReference type="InterPro" id="IPR044068">
    <property type="entry name" value="CB"/>
</dbReference>
<organism evidence="7">
    <name type="scientific">marine metagenome</name>
    <dbReference type="NCBI Taxonomy" id="408172"/>
    <lineage>
        <taxon>unclassified sequences</taxon>
        <taxon>metagenomes</taxon>
        <taxon>ecological metagenomes</taxon>
    </lineage>
</organism>
<dbReference type="CDD" id="cd00796">
    <property type="entry name" value="INT_Rci_Hp1_C"/>
    <property type="match status" value="1"/>
</dbReference>
<dbReference type="InterPro" id="IPR002104">
    <property type="entry name" value="Integrase_catalytic"/>
</dbReference>
<sequence length="304" mass="33594">SQPLLQAFGDYDVQDIDVEAIEGYIKKRYGTVGDGTINRELGVLSAAYNYAIGKRGWKVANPVVGCKLSEPEGRVRWITRAEAAGLIQAADCPTSFSAESREKMSLGRPLTSQYRSPYLRDFIELALNTGCRKQELLGLTWGNVDFSNDLILLEQTKNGTRRSVPLNSVSRGVLIRRRAVCAEVCPDTPWVFFHITAALHAKVGDRVKDVKTSFATACKKAGIVDFRIHDLRHTAASWLVMEGVPLLEVSRLLGHKSITQTERYAHLAPESSRALVGVLEGNANSSSTLSTTWTAKRQRTTRMT</sequence>
<dbReference type="InterPro" id="IPR013762">
    <property type="entry name" value="Integrase-like_cat_sf"/>
</dbReference>
<feature type="region of interest" description="Disordered" evidence="4">
    <location>
        <begin position="285"/>
        <end position="304"/>
    </location>
</feature>
<dbReference type="GO" id="GO:0006310">
    <property type="term" value="P:DNA recombination"/>
    <property type="evidence" value="ECO:0007669"/>
    <property type="project" value="UniProtKB-KW"/>
</dbReference>
<dbReference type="AlphaFoldDB" id="A0A382R0L5"/>
<dbReference type="GO" id="GO:0015074">
    <property type="term" value="P:DNA integration"/>
    <property type="evidence" value="ECO:0007669"/>
    <property type="project" value="InterPro"/>
</dbReference>
<dbReference type="PROSITE" id="PS51900">
    <property type="entry name" value="CB"/>
    <property type="match status" value="1"/>
</dbReference>
<comment type="similarity">
    <text evidence="1">Belongs to the 'phage' integrase family.</text>
</comment>
<feature type="compositionally biased region" description="Polar residues" evidence="4">
    <location>
        <begin position="285"/>
        <end position="295"/>
    </location>
</feature>
<evidence type="ECO:0008006" key="8">
    <source>
        <dbReference type="Google" id="ProtNLM"/>
    </source>
</evidence>
<evidence type="ECO:0000259" key="5">
    <source>
        <dbReference type="PROSITE" id="PS51898"/>
    </source>
</evidence>
<dbReference type="EMBL" id="UINC01117903">
    <property type="protein sequence ID" value="SVC90655.1"/>
    <property type="molecule type" value="Genomic_DNA"/>
</dbReference>
<evidence type="ECO:0000256" key="1">
    <source>
        <dbReference type="ARBA" id="ARBA00008857"/>
    </source>
</evidence>
<dbReference type="PROSITE" id="PS51898">
    <property type="entry name" value="TYR_RECOMBINASE"/>
    <property type="match status" value="1"/>
</dbReference>
<dbReference type="PANTHER" id="PTHR30349:SF64">
    <property type="entry name" value="PROPHAGE INTEGRASE INTD-RELATED"/>
    <property type="match status" value="1"/>
</dbReference>
<dbReference type="InterPro" id="IPR010998">
    <property type="entry name" value="Integrase_recombinase_N"/>
</dbReference>
<dbReference type="Gene3D" id="1.10.150.130">
    <property type="match status" value="1"/>
</dbReference>
<dbReference type="PANTHER" id="PTHR30349">
    <property type="entry name" value="PHAGE INTEGRASE-RELATED"/>
    <property type="match status" value="1"/>
</dbReference>
<accession>A0A382R0L5</accession>
<evidence type="ECO:0000256" key="2">
    <source>
        <dbReference type="ARBA" id="ARBA00023125"/>
    </source>
</evidence>
<reference evidence="7" key="1">
    <citation type="submission" date="2018-05" db="EMBL/GenBank/DDBJ databases">
        <authorList>
            <person name="Lanie J.A."/>
            <person name="Ng W.-L."/>
            <person name="Kazmierczak K.M."/>
            <person name="Andrzejewski T.M."/>
            <person name="Davidsen T.M."/>
            <person name="Wayne K.J."/>
            <person name="Tettelin H."/>
            <person name="Glass J.I."/>
            <person name="Rusch D."/>
            <person name="Podicherti R."/>
            <person name="Tsui H.-C.T."/>
            <person name="Winkler M.E."/>
        </authorList>
    </citation>
    <scope>NUCLEOTIDE SEQUENCE</scope>
</reference>
<dbReference type="Pfam" id="PF00589">
    <property type="entry name" value="Phage_integrase"/>
    <property type="match status" value="1"/>
</dbReference>
<proteinExistence type="inferred from homology"/>
<dbReference type="InterPro" id="IPR050090">
    <property type="entry name" value="Tyrosine_recombinase_XerCD"/>
</dbReference>
<name>A0A382R0L5_9ZZZZ</name>
<dbReference type="GO" id="GO:0003677">
    <property type="term" value="F:DNA binding"/>
    <property type="evidence" value="ECO:0007669"/>
    <property type="project" value="UniProtKB-KW"/>
</dbReference>
<gene>
    <name evidence="7" type="ORF">METZ01_LOCUS343509</name>
</gene>
<keyword evidence="3" id="KW-0233">DNA recombination</keyword>
<dbReference type="Gene3D" id="1.10.443.10">
    <property type="entry name" value="Intergrase catalytic core"/>
    <property type="match status" value="1"/>
</dbReference>
<evidence type="ECO:0000256" key="4">
    <source>
        <dbReference type="SAM" id="MobiDB-lite"/>
    </source>
</evidence>
<feature type="domain" description="Core-binding (CB)" evidence="6">
    <location>
        <begin position="1"/>
        <end position="52"/>
    </location>
</feature>
<dbReference type="InterPro" id="IPR011010">
    <property type="entry name" value="DNA_brk_join_enz"/>
</dbReference>